<evidence type="ECO:0000313" key="3">
    <source>
        <dbReference type="EMBL" id="KAK9757480.1"/>
    </source>
</evidence>
<dbReference type="AlphaFoldDB" id="A0AAW1NGH4"/>
<evidence type="ECO:0000313" key="4">
    <source>
        <dbReference type="Proteomes" id="UP001443914"/>
    </source>
</evidence>
<keyword evidence="4" id="KW-1185">Reference proteome</keyword>
<protein>
    <recommendedName>
        <fullName evidence="2">Staygreen protein domain-containing protein</fullName>
    </recommendedName>
</protein>
<dbReference type="Pfam" id="PF12638">
    <property type="entry name" value="Staygreen"/>
    <property type="match status" value="1"/>
</dbReference>
<gene>
    <name evidence="3" type="ORF">RND81_01G165200</name>
</gene>
<dbReference type="EMBL" id="JBDFQZ010000001">
    <property type="protein sequence ID" value="KAK9757480.1"/>
    <property type="molecule type" value="Genomic_DNA"/>
</dbReference>
<proteinExistence type="inferred from homology"/>
<evidence type="ECO:0000256" key="1">
    <source>
        <dbReference type="ARBA" id="ARBA00009234"/>
    </source>
</evidence>
<name>A0AAW1NGH4_SAPOF</name>
<dbReference type="PANTHER" id="PTHR31750:SF18">
    <property type="entry name" value="MAGNESIUM DECHELATASE SGRL, CHLOROPLASTIC"/>
    <property type="match status" value="1"/>
</dbReference>
<organism evidence="3 4">
    <name type="scientific">Saponaria officinalis</name>
    <name type="common">Common soapwort</name>
    <name type="synonym">Lychnis saponaria</name>
    <dbReference type="NCBI Taxonomy" id="3572"/>
    <lineage>
        <taxon>Eukaryota</taxon>
        <taxon>Viridiplantae</taxon>
        <taxon>Streptophyta</taxon>
        <taxon>Embryophyta</taxon>
        <taxon>Tracheophyta</taxon>
        <taxon>Spermatophyta</taxon>
        <taxon>Magnoliopsida</taxon>
        <taxon>eudicotyledons</taxon>
        <taxon>Gunneridae</taxon>
        <taxon>Pentapetalae</taxon>
        <taxon>Caryophyllales</taxon>
        <taxon>Caryophyllaceae</taxon>
        <taxon>Caryophylleae</taxon>
        <taxon>Saponaria</taxon>
    </lineage>
</organism>
<reference evidence="3" key="1">
    <citation type="submission" date="2024-03" db="EMBL/GenBank/DDBJ databases">
        <title>WGS assembly of Saponaria officinalis var. Norfolk2.</title>
        <authorList>
            <person name="Jenkins J."/>
            <person name="Shu S."/>
            <person name="Grimwood J."/>
            <person name="Barry K."/>
            <person name="Goodstein D."/>
            <person name="Schmutz J."/>
            <person name="Leebens-Mack J."/>
            <person name="Osbourn A."/>
        </authorList>
    </citation>
    <scope>NUCLEOTIDE SEQUENCE [LARGE SCALE GENOMIC DNA]</scope>
    <source>
        <strain evidence="3">JIC</strain>
    </source>
</reference>
<comment type="caution">
    <text evidence="3">The sequence shown here is derived from an EMBL/GenBank/DDBJ whole genome shotgun (WGS) entry which is preliminary data.</text>
</comment>
<dbReference type="Proteomes" id="UP001443914">
    <property type="component" value="Unassembled WGS sequence"/>
</dbReference>
<sequence length="253" mass="28757">MAVYSASAFSSPYTYFSTNSFLLLSRSFKKPSFMPIFSCVSPKAPYNKNALISEAVRLLGPPARFEASKLTVDFMGQEVEKCSRVVPRIYILSHCDFTADLTLTISNIINVDQLQGWYSKDDVVAEWKEMNGRMCLVVHCFVSGPNNFFRDLAAEFRYHIFSKELPLVLQAVLFGDAALFREYPELMDAVVWVYFHSSTAKYNGVEQWGPLKDAAQRGNETQNLLTSKDKGTLQQQKLQNPKSFFQALFTFLL</sequence>
<dbReference type="PANTHER" id="PTHR31750">
    <property type="entry name" value="PROTEIN STAY-GREEN 1, CHLOROPLASTIC-RELATED"/>
    <property type="match status" value="1"/>
</dbReference>
<accession>A0AAW1NGH4</accession>
<feature type="domain" description="Staygreen protein" evidence="2">
    <location>
        <begin position="64"/>
        <end position="214"/>
    </location>
</feature>
<comment type="similarity">
    <text evidence="1">Belongs to the staygreen family.</text>
</comment>
<evidence type="ECO:0000259" key="2">
    <source>
        <dbReference type="Pfam" id="PF12638"/>
    </source>
</evidence>
<dbReference type="InterPro" id="IPR024438">
    <property type="entry name" value="Staygreen"/>
</dbReference>